<evidence type="ECO:0000313" key="3">
    <source>
        <dbReference type="Proteomes" id="UP000000270"/>
    </source>
</evidence>
<organism evidence="2 3">
    <name type="scientific">Azorhizobium caulinodans (strain ATCC 43989 / DSM 5975 / JCM 20966 / LMG 6465 / NBRC 14845 / NCIMB 13405 / ORS 571)</name>
    <dbReference type="NCBI Taxonomy" id="438753"/>
    <lineage>
        <taxon>Bacteria</taxon>
        <taxon>Pseudomonadati</taxon>
        <taxon>Pseudomonadota</taxon>
        <taxon>Alphaproteobacteria</taxon>
        <taxon>Hyphomicrobiales</taxon>
        <taxon>Xanthobacteraceae</taxon>
        <taxon>Azorhizobium</taxon>
    </lineage>
</organism>
<reference evidence="2 3" key="3">
    <citation type="journal article" date="2008" name="BMC Genomics">
        <title>The genome of the versatile nitrogen fixer Azorhizobium caulinodans ORS571.</title>
        <authorList>
            <person name="Lee KB."/>
            <person name="Backer P.D."/>
            <person name="Aono T."/>
            <person name="Liu CT."/>
            <person name="Suzuki S."/>
            <person name="Suzuki T."/>
            <person name="Kaneko T."/>
            <person name="Yamada M."/>
            <person name="Tabata S."/>
            <person name="Kupfer D.M."/>
            <person name="Najar F.Z."/>
            <person name="Wiley G.B."/>
            <person name="Roe B."/>
            <person name="Binnewies T.T."/>
            <person name="Ussery D.W."/>
            <person name="D'Haeze W."/>
            <person name="Herder J.D."/>
            <person name="Gevers D."/>
            <person name="Vereecke D."/>
            <person name="Holsters M."/>
            <person name="Oyaizu H."/>
        </authorList>
    </citation>
    <scope>NUCLEOTIDE SEQUENCE [LARGE SCALE GENOMIC DNA]</scope>
    <source>
        <strain evidence="3">ATCC 43989 / DSM 5975 / JCM 20966 / LMG 6465 / NBRC 14845 / NCIMB 13405 / ORS 571</strain>
    </source>
</reference>
<feature type="domain" description="AB hydrolase-1" evidence="1">
    <location>
        <begin position="47"/>
        <end position="264"/>
    </location>
</feature>
<dbReference type="AlphaFoldDB" id="A8I1K4"/>
<dbReference type="eggNOG" id="COG2267">
    <property type="taxonomic scope" value="Bacteria"/>
</dbReference>
<proteinExistence type="predicted"/>
<dbReference type="InterPro" id="IPR029058">
    <property type="entry name" value="AB_hydrolase_fold"/>
</dbReference>
<reference evidence="3" key="2">
    <citation type="submission" date="2007-04" db="EMBL/GenBank/DDBJ databases">
        <title>Complete genome sequence of the nitrogen-fixing bacterium Azorhizobium caulinodans ORS571.</title>
        <authorList>
            <person name="Lee K.B."/>
            <person name="Backer P.D."/>
            <person name="Aono T."/>
            <person name="Liu C.T."/>
            <person name="Suzuki S."/>
            <person name="Suzuki T."/>
            <person name="Kaneko T."/>
            <person name="Yamada M."/>
            <person name="Tabata S."/>
            <person name="Kupfer D.M."/>
            <person name="Najar F.Z."/>
            <person name="Wiley G.B."/>
            <person name="Roe B."/>
            <person name="Binnewies T."/>
            <person name="Ussery D."/>
            <person name="Vereecke D."/>
            <person name="Gevers D."/>
            <person name="Holsters M."/>
            <person name="Oyaizu H."/>
        </authorList>
    </citation>
    <scope>NUCLEOTIDE SEQUENCE [LARGE SCALE GENOMIC DNA]</scope>
    <source>
        <strain evidence="3">ATCC 43989 / DSM 5975 / JCM 20966 / LMG 6465 / NBRC 14845 / NCIMB 13405 / ORS 571</strain>
    </source>
</reference>
<dbReference type="Pfam" id="PF12697">
    <property type="entry name" value="Abhydrolase_6"/>
    <property type="match status" value="1"/>
</dbReference>
<dbReference type="InterPro" id="IPR050266">
    <property type="entry name" value="AB_hydrolase_sf"/>
</dbReference>
<protein>
    <submittedName>
        <fullName evidence="2">Alpha/beta hydrolase fold protein</fullName>
    </submittedName>
</protein>
<dbReference type="SUPFAM" id="SSF53474">
    <property type="entry name" value="alpha/beta-Hydrolases"/>
    <property type="match status" value="1"/>
</dbReference>
<dbReference type="GO" id="GO:0016787">
    <property type="term" value="F:hydrolase activity"/>
    <property type="evidence" value="ECO:0007669"/>
    <property type="project" value="UniProtKB-KW"/>
</dbReference>
<gene>
    <name evidence="2" type="ordered locus">AZC_1390</name>
</gene>
<reference evidence="2 3" key="4">
    <citation type="journal article" date="2009" name="Appl. Environ. Microbiol.">
        <title>Comparative genome-wide transcriptional profiling of Azorhizobium caulinodans ORS571 grown under free-living and symbiotic conditions.</title>
        <authorList>
            <person name="Tsukada S."/>
            <person name="Aono T."/>
            <person name="Akiba N."/>
            <person name="Lee KB."/>
            <person name="Liu CT."/>
            <person name="Toyazaki H."/>
            <person name="Oyaizu H."/>
        </authorList>
    </citation>
    <scope>NUCLEOTIDE SEQUENCE [LARGE SCALE GENOMIC DNA]</scope>
    <source>
        <strain evidence="3">ATCC 43989 / DSM 5975 / JCM 20966 / LMG 6465 / NBRC 14845 / NCIMB 13405 / ORS 571</strain>
    </source>
</reference>
<evidence type="ECO:0000259" key="1">
    <source>
        <dbReference type="Pfam" id="PF12697"/>
    </source>
</evidence>
<dbReference type="PANTHER" id="PTHR43798:SF33">
    <property type="entry name" value="HYDROLASE, PUTATIVE (AFU_ORTHOLOGUE AFUA_2G14860)-RELATED"/>
    <property type="match status" value="1"/>
</dbReference>
<reference evidence="2 3" key="6">
    <citation type="journal article" date="2011" name="Appl. Environ. Microbiol.">
        <title>Involvement of the azorhizobial chromosome partition gene (parA) in the onset of bacteroid differentiation during Sesbania rostrata stem nodule development.</title>
        <authorList>
            <person name="Liu CT."/>
            <person name="Lee KB."/>
            <person name="Wang YS."/>
            <person name="Peng MH."/>
            <person name="Lee KT."/>
            <person name="Suzuki S."/>
            <person name="Suzuki T."/>
            <person name="Oyaizu H."/>
        </authorList>
    </citation>
    <scope>NUCLEOTIDE SEQUENCE [LARGE SCALE GENOMIC DNA]</scope>
    <source>
        <strain evidence="3">ATCC 43989 / DSM 5975 / JCM 20966 / LMG 6465 / NBRC 14845 / NCIMB 13405 / ORS 571</strain>
    </source>
</reference>
<dbReference type="GO" id="GO:0016020">
    <property type="term" value="C:membrane"/>
    <property type="evidence" value="ECO:0007669"/>
    <property type="project" value="TreeGrafter"/>
</dbReference>
<dbReference type="HOGENOM" id="CLU_1025951_0_0_5"/>
<dbReference type="KEGG" id="azc:AZC_1390"/>
<dbReference type="EMBL" id="AP009384">
    <property type="protein sequence ID" value="BAF87388.1"/>
    <property type="molecule type" value="Genomic_DNA"/>
</dbReference>
<reference evidence="2 3" key="1">
    <citation type="journal article" date="2007" name="Appl. Environ. Microbiol.">
        <title>Rhizobial factors required for stem nodule maturation and maintenance in Sesbania rostrata-Azorhizobium caulinodans ORS571 symbiosis.</title>
        <authorList>
            <person name="Suzuki S."/>
            <person name="Aono T."/>
            <person name="Lee KB."/>
            <person name="Suzuki T."/>
            <person name="Liu CT."/>
            <person name="Miwa H."/>
            <person name="Wakao S."/>
            <person name="Iki T."/>
            <person name="Oyaizu H."/>
        </authorList>
    </citation>
    <scope>NUCLEOTIDE SEQUENCE [LARGE SCALE GENOMIC DNA]</scope>
    <source>
        <strain evidence="3">ATCC 43989 / DSM 5975 / JCM 20966 / LMG 6465 / NBRC 14845 / NCIMB 13405 / ORS 571</strain>
    </source>
</reference>
<dbReference type="Gene3D" id="3.40.50.1820">
    <property type="entry name" value="alpha/beta hydrolase"/>
    <property type="match status" value="1"/>
</dbReference>
<dbReference type="InterPro" id="IPR000073">
    <property type="entry name" value="AB_hydrolase_1"/>
</dbReference>
<name>A8I1K4_AZOC5</name>
<dbReference type="RefSeq" id="WP_012169918.1">
    <property type="nucleotide sequence ID" value="NC_009937.1"/>
</dbReference>
<evidence type="ECO:0000313" key="2">
    <source>
        <dbReference type="EMBL" id="BAF87388.1"/>
    </source>
</evidence>
<reference evidence="2 3" key="5">
    <citation type="journal article" date="2010" name="Appl. Environ. Microbiol.">
        <title>phrR-like gene praR of Azorhizobium caulinodans ORS571 is essential for symbiosis with Sesbania rostrata and is involved in expression of reb genes.</title>
        <authorList>
            <person name="Akiba N."/>
            <person name="Aono T."/>
            <person name="Toyazaki H."/>
            <person name="Sato S."/>
            <person name="Oyaizu H."/>
        </authorList>
    </citation>
    <scope>NUCLEOTIDE SEQUENCE [LARGE SCALE GENOMIC DNA]</scope>
    <source>
        <strain evidence="3">ATCC 43989 / DSM 5975 / JCM 20966 / LMG 6465 / NBRC 14845 / NCIMB 13405 / ORS 571</strain>
    </source>
</reference>
<keyword evidence="3" id="KW-1185">Reference proteome</keyword>
<keyword evidence="2" id="KW-0378">Hydrolase</keyword>
<accession>A8I1K4</accession>
<dbReference type="STRING" id="438753.AZC_1390"/>
<dbReference type="Proteomes" id="UP000000270">
    <property type="component" value="Chromosome"/>
</dbReference>
<dbReference type="PANTHER" id="PTHR43798">
    <property type="entry name" value="MONOACYLGLYCEROL LIPASE"/>
    <property type="match status" value="1"/>
</dbReference>
<sequence>MTDAIFQSSSPEFIEIDGLSLRLVRSEGQGLPILMTAPWPQSIYAFHGIWGALTRLGPIVAVDLPGFGRSERRPDLMAPQPMGDFVLKLAAALGIARCHAIGPDVGTSALLFAAAARPDLFESVVVGSGGANMERLGKGLRGVIEAPPGAYGEPEGGAQVVGTITRMTRTTPPAEAMEDFRQSSLGRRWIEAADYVRAYPRDLPRLEGLLPAIRTPVLVISGAHDPIVPPANGDFLVERLPHAAHTVLDTGHFVWEDDPDGYATAVSAWIRGGYRSA</sequence>